<gene>
    <name evidence="1" type="ORF">H2198_010632</name>
</gene>
<name>A0ACC2ZR49_9EURO</name>
<proteinExistence type="predicted"/>
<accession>A0ACC2ZR49</accession>
<evidence type="ECO:0000313" key="1">
    <source>
        <dbReference type="EMBL" id="KAJ9650044.1"/>
    </source>
</evidence>
<organism evidence="1 2">
    <name type="scientific">Neophaeococcomyces mojaviensis</name>
    <dbReference type="NCBI Taxonomy" id="3383035"/>
    <lineage>
        <taxon>Eukaryota</taxon>
        <taxon>Fungi</taxon>
        <taxon>Dikarya</taxon>
        <taxon>Ascomycota</taxon>
        <taxon>Pezizomycotina</taxon>
        <taxon>Eurotiomycetes</taxon>
        <taxon>Chaetothyriomycetidae</taxon>
        <taxon>Chaetothyriales</taxon>
        <taxon>Chaetothyriales incertae sedis</taxon>
        <taxon>Neophaeococcomyces</taxon>
    </lineage>
</organism>
<sequence length="309" mass="34867">MASTPTPMTHLSECQLPQHQMCSSISSVLEIPYARDEYTSRTHLLSDQPPLRFSRHEQRNHRLSFESDVSTSEHSFISYDTENTLAAEQEPEQQDSTFMVQQRQPLKHKWNGRLHKVLSGLALVQRPLSICSMAASMREHINTNHELQAQRHPSNVLIATTSDGTETGNSTRNNSVLSGSTISNSLNRVSSATTSSSIHSGPTLGWNEKSRTSTKFSKEFDNAAGIRNSLALKLRSRLSGERKMNFLKLAECDSEKQAKKDAKKAKKERRKKQREEWFTRVGSDCNYGYGSAYDETSLVDWRCIIGMIV</sequence>
<protein>
    <submittedName>
        <fullName evidence="1">Uncharacterized protein</fullName>
    </submittedName>
</protein>
<evidence type="ECO:0000313" key="2">
    <source>
        <dbReference type="Proteomes" id="UP001172386"/>
    </source>
</evidence>
<comment type="caution">
    <text evidence="1">The sequence shown here is derived from an EMBL/GenBank/DDBJ whole genome shotgun (WGS) entry which is preliminary data.</text>
</comment>
<reference evidence="1" key="1">
    <citation type="submission" date="2022-10" db="EMBL/GenBank/DDBJ databases">
        <title>Culturing micro-colonial fungi from biological soil crusts in the Mojave desert and describing Neophaeococcomyces mojavensis, and introducing the new genera and species Taxawa tesnikishii.</title>
        <authorList>
            <person name="Kurbessoian T."/>
            <person name="Stajich J.E."/>
        </authorList>
    </citation>
    <scope>NUCLEOTIDE SEQUENCE</scope>
    <source>
        <strain evidence="1">JES_112</strain>
    </source>
</reference>
<dbReference type="EMBL" id="JAPDRQ010000395">
    <property type="protein sequence ID" value="KAJ9650044.1"/>
    <property type="molecule type" value="Genomic_DNA"/>
</dbReference>
<keyword evidence="2" id="KW-1185">Reference proteome</keyword>
<dbReference type="Proteomes" id="UP001172386">
    <property type="component" value="Unassembled WGS sequence"/>
</dbReference>